<name>A0A396GL70_MEDTR</name>
<dbReference type="Gramene" id="rna48205">
    <property type="protein sequence ID" value="RHN41842.1"/>
    <property type="gene ID" value="gene48205"/>
</dbReference>
<evidence type="ECO:0000259" key="2">
    <source>
        <dbReference type="Pfam" id="PF07127"/>
    </source>
</evidence>
<gene>
    <name evidence="3" type="ORF">MtrunA17_Chr8g0370351</name>
</gene>
<dbReference type="Proteomes" id="UP000265566">
    <property type="component" value="Chromosome 8"/>
</dbReference>
<dbReference type="AlphaFoldDB" id="A0A396GL70"/>
<evidence type="ECO:0000256" key="1">
    <source>
        <dbReference type="SAM" id="SignalP"/>
    </source>
</evidence>
<reference evidence="3" key="1">
    <citation type="journal article" date="2018" name="Nat. Plants">
        <title>Whole-genome landscape of Medicago truncatula symbiotic genes.</title>
        <authorList>
            <person name="Pecrix Y."/>
            <person name="Gamas P."/>
            <person name="Carrere S."/>
        </authorList>
    </citation>
    <scope>NUCLEOTIDE SEQUENCE</scope>
    <source>
        <tissue evidence="3">Leaves</tissue>
    </source>
</reference>
<feature type="chain" id="PRO_5017381292" evidence="1">
    <location>
        <begin position="27"/>
        <end position="61"/>
    </location>
</feature>
<keyword evidence="1" id="KW-0732">Signal</keyword>
<comment type="caution">
    <text evidence="3">The sequence shown here is derived from an EMBL/GenBank/DDBJ whole genome shotgun (WGS) entry which is preliminary data.</text>
</comment>
<dbReference type="InterPro" id="IPR009810">
    <property type="entry name" value="Nodulin_late_dom"/>
</dbReference>
<sequence length="61" mass="7066">MIKFLKFVYGMIILISLFFAVRDVSAAPPVYCIEDEDCYDLCTSPLVEICTNYQCICLKRF</sequence>
<dbReference type="GO" id="GO:0046872">
    <property type="term" value="F:metal ion binding"/>
    <property type="evidence" value="ECO:0007669"/>
    <property type="project" value="InterPro"/>
</dbReference>
<evidence type="ECO:0000313" key="3">
    <source>
        <dbReference type="EMBL" id="RHN41842.1"/>
    </source>
</evidence>
<feature type="domain" description="Late nodulin" evidence="2">
    <location>
        <begin position="1"/>
        <end position="55"/>
    </location>
</feature>
<feature type="signal peptide" evidence="1">
    <location>
        <begin position="1"/>
        <end position="26"/>
    </location>
</feature>
<dbReference type="EMBL" id="PSQE01000008">
    <property type="protein sequence ID" value="RHN41842.1"/>
    <property type="molecule type" value="Genomic_DNA"/>
</dbReference>
<organism evidence="3">
    <name type="scientific">Medicago truncatula</name>
    <name type="common">Barrel medic</name>
    <name type="synonym">Medicago tribuloides</name>
    <dbReference type="NCBI Taxonomy" id="3880"/>
    <lineage>
        <taxon>Eukaryota</taxon>
        <taxon>Viridiplantae</taxon>
        <taxon>Streptophyta</taxon>
        <taxon>Embryophyta</taxon>
        <taxon>Tracheophyta</taxon>
        <taxon>Spermatophyta</taxon>
        <taxon>Magnoliopsida</taxon>
        <taxon>eudicotyledons</taxon>
        <taxon>Gunneridae</taxon>
        <taxon>Pentapetalae</taxon>
        <taxon>rosids</taxon>
        <taxon>fabids</taxon>
        <taxon>Fabales</taxon>
        <taxon>Fabaceae</taxon>
        <taxon>Papilionoideae</taxon>
        <taxon>50 kb inversion clade</taxon>
        <taxon>NPAAA clade</taxon>
        <taxon>Hologalegina</taxon>
        <taxon>IRL clade</taxon>
        <taxon>Trifolieae</taxon>
        <taxon>Medicago</taxon>
    </lineage>
</organism>
<protein>
    <submittedName>
        <fullName evidence="3">Putative Late nodulin</fullName>
    </submittedName>
</protein>
<proteinExistence type="predicted"/>
<dbReference type="Pfam" id="PF07127">
    <property type="entry name" value="Nodulin_late"/>
    <property type="match status" value="1"/>
</dbReference>
<accession>A0A396GL70</accession>